<dbReference type="NCBIfam" id="TIGR01494">
    <property type="entry name" value="ATPase_P-type"/>
    <property type="match status" value="1"/>
</dbReference>
<dbReference type="Gene3D" id="2.70.150.10">
    <property type="entry name" value="Calcium-transporting ATPase, cytoplasmic transduction domain A"/>
    <property type="match status" value="1"/>
</dbReference>
<evidence type="ECO:0000256" key="7">
    <source>
        <dbReference type="ARBA" id="ARBA00022723"/>
    </source>
</evidence>
<keyword evidence="15" id="KW-0406">Ion transport</keyword>
<dbReference type="InterPro" id="IPR018303">
    <property type="entry name" value="ATPase_P-typ_P_site"/>
</dbReference>
<dbReference type="HOGENOM" id="CLU_001771_0_3_5"/>
<dbReference type="InterPro" id="IPR059000">
    <property type="entry name" value="ATPase_P-type_domA"/>
</dbReference>
<dbReference type="EMBL" id="AEWJ01000013">
    <property type="protein sequence ID" value="EGD60668.1"/>
    <property type="molecule type" value="Genomic_DNA"/>
</dbReference>
<dbReference type="Gene3D" id="3.40.50.1000">
    <property type="entry name" value="HAD superfamily/HAD-like"/>
    <property type="match status" value="1"/>
</dbReference>
<dbReference type="FunFam" id="2.70.150.10:FF:000002">
    <property type="entry name" value="Copper-transporting ATPase 1, putative"/>
    <property type="match status" value="1"/>
</dbReference>
<evidence type="ECO:0000259" key="20">
    <source>
        <dbReference type="PROSITE" id="PS50846"/>
    </source>
</evidence>
<organism evidence="21 22">
    <name type="scientific">Novosphingobium nitrogenifigens DSM 19370</name>
    <dbReference type="NCBI Taxonomy" id="983920"/>
    <lineage>
        <taxon>Bacteria</taxon>
        <taxon>Pseudomonadati</taxon>
        <taxon>Pseudomonadota</taxon>
        <taxon>Alphaproteobacteria</taxon>
        <taxon>Sphingomonadales</taxon>
        <taxon>Sphingomonadaceae</taxon>
        <taxon>Novosphingobium</taxon>
    </lineage>
</organism>
<dbReference type="SFLD" id="SFLDF00027">
    <property type="entry name" value="p-type_atpase"/>
    <property type="match status" value="1"/>
</dbReference>
<accession>F1Z3Q1</accession>
<keyword evidence="4 19" id="KW-1003">Cell membrane</keyword>
<dbReference type="Proteomes" id="UP000004728">
    <property type="component" value="Unassembled WGS sequence"/>
</dbReference>
<dbReference type="SUPFAM" id="SSF55008">
    <property type="entry name" value="HMA, heavy metal-associated domain"/>
    <property type="match status" value="2"/>
</dbReference>
<comment type="subcellular location">
    <subcellularLocation>
        <location evidence="1">Cell membrane</location>
        <topology evidence="1">Multi-pass membrane protein</topology>
    </subcellularLocation>
</comment>
<feature type="transmembrane region" description="Helical" evidence="19">
    <location>
        <begin position="248"/>
        <end position="268"/>
    </location>
</feature>
<evidence type="ECO:0000256" key="5">
    <source>
        <dbReference type="ARBA" id="ARBA00022553"/>
    </source>
</evidence>
<dbReference type="FunCoup" id="F1Z3Q1">
    <property type="interactions" value="358"/>
</dbReference>
<evidence type="ECO:0000256" key="3">
    <source>
        <dbReference type="ARBA" id="ARBA00022448"/>
    </source>
</evidence>
<comment type="caution">
    <text evidence="21">The sequence shown here is derived from an EMBL/GenBank/DDBJ whole genome shotgun (WGS) entry which is preliminary data.</text>
</comment>
<dbReference type="GO" id="GO:0005886">
    <property type="term" value="C:plasma membrane"/>
    <property type="evidence" value="ECO:0007669"/>
    <property type="project" value="UniProtKB-SubCell"/>
</dbReference>
<dbReference type="SUPFAM" id="SSF81653">
    <property type="entry name" value="Calcium ATPase, transduction domain A"/>
    <property type="match status" value="1"/>
</dbReference>
<dbReference type="SFLD" id="SFLDG00002">
    <property type="entry name" value="C1.7:_P-type_atpase_like"/>
    <property type="match status" value="1"/>
</dbReference>
<evidence type="ECO:0000256" key="8">
    <source>
        <dbReference type="ARBA" id="ARBA00022741"/>
    </source>
</evidence>
<dbReference type="InterPro" id="IPR001757">
    <property type="entry name" value="P_typ_ATPase"/>
</dbReference>
<evidence type="ECO:0000256" key="6">
    <source>
        <dbReference type="ARBA" id="ARBA00022692"/>
    </source>
</evidence>
<dbReference type="PRINTS" id="PR00119">
    <property type="entry name" value="CATATPASE"/>
</dbReference>
<dbReference type="PROSITE" id="PS50846">
    <property type="entry name" value="HMA_2"/>
    <property type="match status" value="2"/>
</dbReference>
<dbReference type="NCBIfam" id="TIGR01511">
    <property type="entry name" value="ATPase-IB1_Cu"/>
    <property type="match status" value="1"/>
</dbReference>
<dbReference type="STRING" id="983920.Y88_1749"/>
<dbReference type="FunFam" id="3.30.70.100:FF:000005">
    <property type="entry name" value="Copper-exporting P-type ATPase A"/>
    <property type="match status" value="1"/>
</dbReference>
<dbReference type="FunFam" id="3.30.70.100:FF:000001">
    <property type="entry name" value="ATPase copper transporting beta"/>
    <property type="match status" value="1"/>
</dbReference>
<dbReference type="Pfam" id="PF00702">
    <property type="entry name" value="Hydrolase"/>
    <property type="match status" value="1"/>
</dbReference>
<feature type="domain" description="HMA" evidence="20">
    <location>
        <begin position="88"/>
        <end position="154"/>
    </location>
</feature>
<protein>
    <submittedName>
        <fullName evidence="21">Copper-transporting ATPase</fullName>
    </submittedName>
</protein>
<dbReference type="SUPFAM" id="SSF81665">
    <property type="entry name" value="Calcium ATPase, transmembrane domain M"/>
    <property type="match status" value="1"/>
</dbReference>
<keyword evidence="9" id="KW-0187">Copper transport</keyword>
<name>F1Z3Q1_9SPHN</name>
<dbReference type="PRINTS" id="PR00942">
    <property type="entry name" value="CUATPASEI"/>
</dbReference>
<feature type="transmembrane region" description="Helical" evidence="19">
    <location>
        <begin position="455"/>
        <end position="474"/>
    </location>
</feature>
<comment type="catalytic activity">
    <reaction evidence="18">
        <text>Cu(+)(in) + ATP + H2O = Cu(+)(out) + ADP + phosphate + H(+)</text>
        <dbReference type="Rhea" id="RHEA:25792"/>
        <dbReference type="ChEBI" id="CHEBI:15377"/>
        <dbReference type="ChEBI" id="CHEBI:15378"/>
        <dbReference type="ChEBI" id="CHEBI:30616"/>
        <dbReference type="ChEBI" id="CHEBI:43474"/>
        <dbReference type="ChEBI" id="CHEBI:49552"/>
        <dbReference type="ChEBI" id="CHEBI:456216"/>
        <dbReference type="EC" id="7.2.2.8"/>
    </reaction>
</comment>
<comment type="similarity">
    <text evidence="2 19">Belongs to the cation transport ATPase (P-type) (TC 3.A.3) family. Type IB subfamily.</text>
</comment>
<dbReference type="GO" id="GO:0140581">
    <property type="term" value="F:P-type monovalent copper transporter activity"/>
    <property type="evidence" value="ECO:0007669"/>
    <property type="project" value="UniProtKB-EC"/>
</dbReference>
<evidence type="ECO:0000256" key="11">
    <source>
        <dbReference type="ARBA" id="ARBA00022842"/>
    </source>
</evidence>
<feature type="transmembrane region" description="Helical" evidence="19">
    <location>
        <begin position="426"/>
        <end position="449"/>
    </location>
</feature>
<reference evidence="21 22" key="1">
    <citation type="journal article" date="2012" name="J. Bacteriol.">
        <title>Draft Genome Sequence of Novosphingobium nitrogenifigens Y88T.</title>
        <authorList>
            <person name="Strabala T.J."/>
            <person name="Macdonald L."/>
            <person name="Liu V."/>
            <person name="Smit A.M."/>
        </authorList>
    </citation>
    <scope>NUCLEOTIDE SEQUENCE [LARGE SCALE GENOMIC DNA]</scope>
    <source>
        <strain evidence="21 22">DSM 19370</strain>
    </source>
</reference>
<keyword evidence="12" id="KW-1278">Translocase</keyword>
<dbReference type="Gene3D" id="3.40.1110.10">
    <property type="entry name" value="Calcium-transporting ATPase, cytoplasmic domain N"/>
    <property type="match status" value="1"/>
</dbReference>
<keyword evidence="14" id="KW-0186">Copper</keyword>
<keyword evidence="5" id="KW-0597">Phosphoprotein</keyword>
<comment type="catalytic activity">
    <reaction evidence="17">
        <text>Cu(2+)(in) + ATP + H2O = Cu(2+)(out) + ADP + phosphate + H(+)</text>
        <dbReference type="Rhea" id="RHEA:10376"/>
        <dbReference type="ChEBI" id="CHEBI:15377"/>
        <dbReference type="ChEBI" id="CHEBI:15378"/>
        <dbReference type="ChEBI" id="CHEBI:29036"/>
        <dbReference type="ChEBI" id="CHEBI:30616"/>
        <dbReference type="ChEBI" id="CHEBI:43474"/>
        <dbReference type="ChEBI" id="CHEBI:456216"/>
        <dbReference type="EC" id="7.2.2.9"/>
    </reaction>
</comment>
<keyword evidence="7 19" id="KW-0479">Metal-binding</keyword>
<keyword evidence="16 19" id="KW-0472">Membrane</keyword>
<gene>
    <name evidence="21" type="ORF">Y88_1749</name>
</gene>
<feature type="transmembrane region" description="Helical" evidence="19">
    <location>
        <begin position="274"/>
        <end position="292"/>
    </location>
</feature>
<dbReference type="InterPro" id="IPR023299">
    <property type="entry name" value="ATPase_P-typ_cyto_dom_N"/>
</dbReference>
<evidence type="ECO:0000256" key="18">
    <source>
        <dbReference type="ARBA" id="ARBA00049289"/>
    </source>
</evidence>
<evidence type="ECO:0000256" key="9">
    <source>
        <dbReference type="ARBA" id="ARBA00022796"/>
    </source>
</evidence>
<dbReference type="PRINTS" id="PR00943">
    <property type="entry name" value="CUATPASE"/>
</dbReference>
<dbReference type="FunFam" id="3.40.50.1000:FF:000144">
    <property type="entry name" value="copper-transporting ATPase 1 isoform X2"/>
    <property type="match status" value="1"/>
</dbReference>
<feature type="transmembrane region" description="Helical" evidence="19">
    <location>
        <begin position="768"/>
        <end position="785"/>
    </location>
</feature>
<feature type="domain" description="HMA" evidence="20">
    <location>
        <begin position="21"/>
        <end position="86"/>
    </location>
</feature>
<evidence type="ECO:0000256" key="15">
    <source>
        <dbReference type="ARBA" id="ARBA00023065"/>
    </source>
</evidence>
<evidence type="ECO:0000256" key="17">
    <source>
        <dbReference type="ARBA" id="ARBA00047424"/>
    </source>
</evidence>
<dbReference type="PANTHER" id="PTHR43520">
    <property type="entry name" value="ATP7, ISOFORM B"/>
    <property type="match status" value="1"/>
</dbReference>
<keyword evidence="6 19" id="KW-0812">Transmembrane</keyword>
<feature type="transmembrane region" description="Helical" evidence="19">
    <location>
        <begin position="791"/>
        <end position="811"/>
    </location>
</feature>
<dbReference type="GO" id="GO:0005507">
    <property type="term" value="F:copper ion binding"/>
    <property type="evidence" value="ECO:0007669"/>
    <property type="project" value="TreeGrafter"/>
</dbReference>
<proteinExistence type="inferred from homology"/>
<dbReference type="GO" id="GO:0043682">
    <property type="term" value="F:P-type divalent copper transporter activity"/>
    <property type="evidence" value="ECO:0007669"/>
    <property type="project" value="UniProtKB-EC"/>
</dbReference>
<feature type="transmembrane region" description="Helical" evidence="19">
    <location>
        <begin position="179"/>
        <end position="202"/>
    </location>
</feature>
<evidence type="ECO:0000256" key="10">
    <source>
        <dbReference type="ARBA" id="ARBA00022840"/>
    </source>
</evidence>
<evidence type="ECO:0000313" key="22">
    <source>
        <dbReference type="Proteomes" id="UP000004728"/>
    </source>
</evidence>
<dbReference type="InterPro" id="IPR006121">
    <property type="entry name" value="HMA_dom"/>
</dbReference>
<dbReference type="InterPro" id="IPR036412">
    <property type="entry name" value="HAD-like_sf"/>
</dbReference>
<evidence type="ECO:0000256" key="2">
    <source>
        <dbReference type="ARBA" id="ARBA00006024"/>
    </source>
</evidence>
<dbReference type="CDD" id="cd00371">
    <property type="entry name" value="HMA"/>
    <property type="match status" value="2"/>
</dbReference>
<dbReference type="eggNOG" id="COG2217">
    <property type="taxonomic scope" value="Bacteria"/>
</dbReference>
<dbReference type="PANTHER" id="PTHR43520:SF8">
    <property type="entry name" value="P-TYPE CU(+) TRANSPORTER"/>
    <property type="match status" value="1"/>
</dbReference>
<dbReference type="GO" id="GO:0016887">
    <property type="term" value="F:ATP hydrolysis activity"/>
    <property type="evidence" value="ECO:0007669"/>
    <property type="project" value="InterPro"/>
</dbReference>
<evidence type="ECO:0000256" key="13">
    <source>
        <dbReference type="ARBA" id="ARBA00022989"/>
    </source>
</evidence>
<keyword evidence="3" id="KW-0813">Transport</keyword>
<evidence type="ECO:0000313" key="21">
    <source>
        <dbReference type="EMBL" id="EGD60668.1"/>
    </source>
</evidence>
<keyword evidence="11" id="KW-0460">Magnesium</keyword>
<dbReference type="NCBIfam" id="TIGR01525">
    <property type="entry name" value="ATPase-IB_hvy"/>
    <property type="match status" value="1"/>
</dbReference>
<evidence type="ECO:0000256" key="16">
    <source>
        <dbReference type="ARBA" id="ARBA00023136"/>
    </source>
</evidence>
<dbReference type="InterPro" id="IPR036163">
    <property type="entry name" value="HMA_dom_sf"/>
</dbReference>
<dbReference type="InterPro" id="IPR023214">
    <property type="entry name" value="HAD_sf"/>
</dbReference>
<evidence type="ECO:0000256" key="12">
    <source>
        <dbReference type="ARBA" id="ARBA00022967"/>
    </source>
</evidence>
<dbReference type="PROSITE" id="PS01047">
    <property type="entry name" value="HMA_1"/>
    <property type="match status" value="2"/>
</dbReference>
<dbReference type="Gene3D" id="3.30.70.100">
    <property type="match status" value="2"/>
</dbReference>
<dbReference type="InterPro" id="IPR027256">
    <property type="entry name" value="P-typ_ATPase_IB"/>
</dbReference>
<keyword evidence="8 19" id="KW-0547">Nucleotide-binding</keyword>
<dbReference type="GO" id="GO:0005524">
    <property type="term" value="F:ATP binding"/>
    <property type="evidence" value="ECO:0007669"/>
    <property type="project" value="UniProtKB-UniRule"/>
</dbReference>
<keyword evidence="22" id="KW-1185">Reference proteome</keyword>
<dbReference type="SFLD" id="SFLDS00003">
    <property type="entry name" value="Haloacid_Dehalogenase"/>
    <property type="match status" value="1"/>
</dbReference>
<dbReference type="InParanoid" id="F1Z3Q1"/>
<dbReference type="Pfam" id="PF00122">
    <property type="entry name" value="E1-E2_ATPase"/>
    <property type="match status" value="1"/>
</dbReference>
<evidence type="ECO:0000256" key="19">
    <source>
        <dbReference type="RuleBase" id="RU362081"/>
    </source>
</evidence>
<feature type="transmembrane region" description="Helical" evidence="19">
    <location>
        <begin position="214"/>
        <end position="236"/>
    </location>
</feature>
<sequence>MRMRPDESVRTMSPSAQPGVAAIDLPVRGMTCAACAATIEKVLGRLPHVNASVNFAAERAHVEYDPAQVQPQDLIAAITRAGFEVPPETAIFDITGMDCAACASGIETVLGKTPGVVGGGVNFASAKARVDYIPGVIDPDGIARRIAKAGFGATEARDLSAEEMKAREQAVQREWRRELALFVVALVLTLPLMAQMVAMFGMEHGAHGEMLPRWWQFALATPVQFWIGARFYTAAFKSLRAGMANMDVLVVLGTTIAYLYSAVVTVSGRHDLHVYYEASAAIITLVLLGRLLEANARRKTSSAIRALLKLRPRTAKVERNGAVVEVDAGTLLVGDVFVVAAGEAVPVDGEVMSGRSAVDEAMLSGESLPVAKEAGSKVFAATVNQNGMLRVRATGVGADTMLAQIIRMVDEAQGTKPPIQHFVDKVAGIFVPVVAGIALVTLMATWAVLGDFQTAMVNAVAVLVIACPCSLGLATPTAIMVGTGVGARHGVLIRNAEVLERARSVATLVVDKTGTLTEGKPVVTDVLVEENKDETVLLTLAAALERGSEHPLARAILKKAEDSAAPVSQVEDFETIPGKGVTGRIDGRVVSLGSPAWLAEIAVPASAPLAARAEAAQAQGKTVVGLAVEGRVAGYVAIADRIRETSIEAVRVLQEAGVEVVMLTGDNRHTAAAIAGQAGITRFAAEVLPQNKAEEVRRLQGEGHVVGMAGDGINDAPALAQADVSFAIGGGSDVAIEAADVVLVRNDLRGVPTAIGLSRATLAKIRQNLFFAFVYNVLGIPLAAFGMLNPVIAGAAMAMSSISVVSNSLLLNRWKPR</sequence>
<keyword evidence="10 19" id="KW-0067">ATP-binding</keyword>
<dbReference type="InterPro" id="IPR017969">
    <property type="entry name" value="Heavy-metal-associated_CS"/>
</dbReference>
<evidence type="ECO:0000256" key="1">
    <source>
        <dbReference type="ARBA" id="ARBA00004651"/>
    </source>
</evidence>
<dbReference type="Pfam" id="PF00403">
    <property type="entry name" value="HMA"/>
    <property type="match status" value="2"/>
</dbReference>
<dbReference type="InterPro" id="IPR044492">
    <property type="entry name" value="P_typ_ATPase_HD_dom"/>
</dbReference>
<dbReference type="SUPFAM" id="SSF56784">
    <property type="entry name" value="HAD-like"/>
    <property type="match status" value="1"/>
</dbReference>
<evidence type="ECO:0000256" key="4">
    <source>
        <dbReference type="ARBA" id="ARBA00022475"/>
    </source>
</evidence>
<dbReference type="GO" id="GO:0055070">
    <property type="term" value="P:copper ion homeostasis"/>
    <property type="evidence" value="ECO:0007669"/>
    <property type="project" value="TreeGrafter"/>
</dbReference>
<dbReference type="InterPro" id="IPR023298">
    <property type="entry name" value="ATPase_P-typ_TM_dom_sf"/>
</dbReference>
<keyword evidence="13 19" id="KW-1133">Transmembrane helix</keyword>
<dbReference type="CDD" id="cd02094">
    <property type="entry name" value="P-type_ATPase_Cu-like"/>
    <property type="match status" value="1"/>
</dbReference>
<evidence type="ECO:0000256" key="14">
    <source>
        <dbReference type="ARBA" id="ARBA00023008"/>
    </source>
</evidence>
<dbReference type="InterPro" id="IPR008250">
    <property type="entry name" value="ATPase_P-typ_transduc_dom_A_sf"/>
</dbReference>
<dbReference type="AlphaFoldDB" id="F1Z3Q1"/>
<dbReference type="PROSITE" id="PS00154">
    <property type="entry name" value="ATPASE_E1_E2"/>
    <property type="match status" value="1"/>
</dbReference>